<feature type="transmembrane region" description="Helical" evidence="1">
    <location>
        <begin position="77"/>
        <end position="97"/>
    </location>
</feature>
<name>A0ABT5JLN2_9SPHN</name>
<feature type="transmembrane region" description="Helical" evidence="1">
    <location>
        <begin position="43"/>
        <end position="65"/>
    </location>
</feature>
<evidence type="ECO:0000313" key="3">
    <source>
        <dbReference type="Proteomes" id="UP001216558"/>
    </source>
</evidence>
<organism evidence="2 3">
    <name type="scientific">Erythrobacter fulvus</name>
    <dbReference type="NCBI Taxonomy" id="2987523"/>
    <lineage>
        <taxon>Bacteria</taxon>
        <taxon>Pseudomonadati</taxon>
        <taxon>Pseudomonadota</taxon>
        <taxon>Alphaproteobacteria</taxon>
        <taxon>Sphingomonadales</taxon>
        <taxon>Erythrobacteraceae</taxon>
        <taxon>Erythrobacter/Porphyrobacter group</taxon>
        <taxon>Erythrobacter</taxon>
    </lineage>
</organism>
<proteinExistence type="predicted"/>
<accession>A0ABT5JLN2</accession>
<keyword evidence="3" id="KW-1185">Reference proteome</keyword>
<reference evidence="2 3" key="1">
    <citation type="submission" date="2022-10" db="EMBL/GenBank/DDBJ databases">
        <title>Erythrobacter sp. sf7 Genome sequencing.</title>
        <authorList>
            <person name="Park S."/>
        </authorList>
    </citation>
    <scope>NUCLEOTIDE SEQUENCE [LARGE SCALE GENOMIC DNA]</scope>
    <source>
        <strain evidence="3">sf7</strain>
    </source>
</reference>
<keyword evidence="1" id="KW-0812">Transmembrane</keyword>
<evidence type="ECO:0000313" key="2">
    <source>
        <dbReference type="EMBL" id="MDC8753426.1"/>
    </source>
</evidence>
<protein>
    <submittedName>
        <fullName evidence="2">Uncharacterized protein</fullName>
    </submittedName>
</protein>
<dbReference type="Proteomes" id="UP001216558">
    <property type="component" value="Unassembled WGS sequence"/>
</dbReference>
<keyword evidence="1" id="KW-1133">Transmembrane helix</keyword>
<keyword evidence="1" id="KW-0472">Membrane</keyword>
<evidence type="ECO:0000256" key="1">
    <source>
        <dbReference type="SAM" id="Phobius"/>
    </source>
</evidence>
<sequence>MSAITFRPSAGTRSFRLVFLALAGLLLAVPLVAMQFTGEVNWGPGDFIVMGAMLALLGTGIDIALRLPASFRLRAALAGLAIAGFLLVWAELAVGIFD</sequence>
<dbReference type="EMBL" id="JAQQXQ010000001">
    <property type="protein sequence ID" value="MDC8753426.1"/>
    <property type="molecule type" value="Genomic_DNA"/>
</dbReference>
<gene>
    <name evidence="2" type="ORF">OIK40_02080</name>
</gene>
<comment type="caution">
    <text evidence="2">The sequence shown here is derived from an EMBL/GenBank/DDBJ whole genome shotgun (WGS) entry which is preliminary data.</text>
</comment>
<dbReference type="RefSeq" id="WP_273675763.1">
    <property type="nucleotide sequence ID" value="NZ_JAQQXQ010000001.1"/>
</dbReference>